<evidence type="ECO:0000313" key="2">
    <source>
        <dbReference type="EMBL" id="NYF59787.1"/>
    </source>
</evidence>
<dbReference type="PANTHER" id="PTHR46637:SF1">
    <property type="entry name" value="BLL5188 PROTEIN"/>
    <property type="match status" value="1"/>
</dbReference>
<dbReference type="Pfam" id="PF13340">
    <property type="entry name" value="DUF4096"/>
    <property type="match status" value="1"/>
</dbReference>
<proteinExistence type="predicted"/>
<organism evidence="2 3">
    <name type="scientific">Micromonospora purpureochromogenes</name>
    <dbReference type="NCBI Taxonomy" id="47872"/>
    <lineage>
        <taxon>Bacteria</taxon>
        <taxon>Bacillati</taxon>
        <taxon>Actinomycetota</taxon>
        <taxon>Actinomycetes</taxon>
        <taxon>Micromonosporales</taxon>
        <taxon>Micromonosporaceae</taxon>
        <taxon>Micromonospora</taxon>
    </lineage>
</organism>
<accession>A0ABX2RWU2</accession>
<keyword evidence="3" id="KW-1185">Reference proteome</keyword>
<dbReference type="InterPro" id="IPR025161">
    <property type="entry name" value="IS402-like_dom"/>
</dbReference>
<feature type="domain" description="Insertion element IS402-like" evidence="1">
    <location>
        <begin position="11"/>
        <end position="64"/>
    </location>
</feature>
<dbReference type="PANTHER" id="PTHR46637">
    <property type="entry name" value="TIS1421-TRANSPOSASE PROTEIN A"/>
    <property type="match status" value="1"/>
</dbReference>
<reference evidence="2 3" key="1">
    <citation type="submission" date="2020-07" db="EMBL/GenBank/DDBJ databases">
        <title>Sequencing the genomes of 1000 actinobacteria strains.</title>
        <authorList>
            <person name="Klenk H.-P."/>
        </authorList>
    </citation>
    <scope>NUCLEOTIDE SEQUENCE [LARGE SCALE GENOMIC DNA]</scope>
    <source>
        <strain evidence="2 3">DSM 43814</strain>
    </source>
</reference>
<evidence type="ECO:0000313" key="3">
    <source>
        <dbReference type="Proteomes" id="UP000631553"/>
    </source>
</evidence>
<comment type="caution">
    <text evidence="2">The sequence shown here is derived from an EMBL/GenBank/DDBJ whole genome shotgun (WGS) entry which is preliminary data.</text>
</comment>
<name>A0ABX2RWU2_9ACTN</name>
<sequence length="100" mass="11393">MGGDRAAAARTGKFSGRWRDYRQVINGILWKLRTGAPWRDLPERFGPWKTCHERLRGWTANGTWIGPWPRAQVHDDDTPVQQTISIDSLQALAWLVRGPG</sequence>
<protein>
    <submittedName>
        <fullName evidence="2">Transposase</fullName>
    </submittedName>
</protein>
<dbReference type="InterPro" id="IPR052909">
    <property type="entry name" value="Transposase_6_like"/>
</dbReference>
<dbReference type="EMBL" id="JACCCQ010000001">
    <property type="protein sequence ID" value="NYF59787.1"/>
    <property type="molecule type" value="Genomic_DNA"/>
</dbReference>
<evidence type="ECO:0000259" key="1">
    <source>
        <dbReference type="Pfam" id="PF13340"/>
    </source>
</evidence>
<gene>
    <name evidence="2" type="ORF">HDA35_005618</name>
</gene>
<dbReference type="Proteomes" id="UP000631553">
    <property type="component" value="Unassembled WGS sequence"/>
</dbReference>